<dbReference type="GO" id="GO:0006487">
    <property type="term" value="P:protein N-linked glycosylation"/>
    <property type="evidence" value="ECO:0007669"/>
    <property type="project" value="TreeGrafter"/>
</dbReference>
<evidence type="ECO:0000256" key="1">
    <source>
        <dbReference type="ARBA" id="ARBA00010833"/>
    </source>
</evidence>
<dbReference type="InterPro" id="IPR004888">
    <property type="entry name" value="Glycoside_hydrolase_63"/>
</dbReference>
<dbReference type="SUPFAM" id="SSF48208">
    <property type="entry name" value="Six-hairpin glycosidases"/>
    <property type="match status" value="1"/>
</dbReference>
<dbReference type="Gene3D" id="1.50.10.10">
    <property type="match status" value="1"/>
</dbReference>
<reference evidence="5 6" key="1">
    <citation type="submission" date="2018-11" db="EMBL/GenBank/DDBJ databases">
        <title>Multidrug-resistant genes are associated with an 42-kb island TGI1 carrying a complex class 1 integron in a Trueperella pyogenes.</title>
        <authorList>
            <person name="Dong W."/>
        </authorList>
    </citation>
    <scope>NUCLEOTIDE SEQUENCE [LARGE SCALE GENOMIC DNA]</scope>
    <source>
        <strain evidence="5 6">TP4</strain>
    </source>
</reference>
<feature type="domain" description="Mannosylglycerate hydrolase MGH1-like glycoside hydrolase" evidence="4">
    <location>
        <begin position="195"/>
        <end position="529"/>
    </location>
</feature>
<dbReference type="GO" id="GO:0004573">
    <property type="term" value="F:Glc3Man9GlcNAc2 oligosaccharide glucosidase activity"/>
    <property type="evidence" value="ECO:0007669"/>
    <property type="project" value="InterPro"/>
</dbReference>
<evidence type="ECO:0000256" key="3">
    <source>
        <dbReference type="ARBA" id="ARBA00023295"/>
    </source>
</evidence>
<proteinExistence type="inferred from homology"/>
<evidence type="ECO:0000313" key="6">
    <source>
        <dbReference type="Proteomes" id="UP000275951"/>
    </source>
</evidence>
<comment type="similarity">
    <text evidence="1">Belongs to the glycosyl hydrolase 63 family.</text>
</comment>
<dbReference type="InterPro" id="IPR008928">
    <property type="entry name" value="6-hairpin_glycosidase_sf"/>
</dbReference>
<dbReference type="Pfam" id="PF22422">
    <property type="entry name" value="MGH1-like_GH"/>
    <property type="match status" value="1"/>
</dbReference>
<organism evidence="5 6">
    <name type="scientific">Trueperella pyogenes</name>
    <dbReference type="NCBI Taxonomy" id="1661"/>
    <lineage>
        <taxon>Bacteria</taxon>
        <taxon>Bacillati</taxon>
        <taxon>Actinomycetota</taxon>
        <taxon>Actinomycetes</taxon>
        <taxon>Actinomycetales</taxon>
        <taxon>Actinomycetaceae</taxon>
        <taxon>Trueperella</taxon>
    </lineage>
</organism>
<dbReference type="PANTHER" id="PTHR10412">
    <property type="entry name" value="MANNOSYL-OLIGOSACCHARIDE GLUCOSIDASE"/>
    <property type="match status" value="1"/>
</dbReference>
<name>A0A3S9QNA8_9ACTO</name>
<dbReference type="Proteomes" id="UP000275951">
    <property type="component" value="Chromosome"/>
</dbReference>
<dbReference type="InterPro" id="IPR012341">
    <property type="entry name" value="6hp_glycosidase-like_sf"/>
</dbReference>
<dbReference type="AlphaFoldDB" id="A0A3S9QNA8"/>
<dbReference type="GO" id="GO:0009311">
    <property type="term" value="P:oligosaccharide metabolic process"/>
    <property type="evidence" value="ECO:0007669"/>
    <property type="project" value="InterPro"/>
</dbReference>
<dbReference type="RefSeq" id="WP_108726170.1">
    <property type="nucleotide sequence ID" value="NZ_CP029001.1"/>
</dbReference>
<keyword evidence="2" id="KW-0378">Hydrolase</keyword>
<accession>A0A3S9QNA8</accession>
<keyword evidence="3" id="KW-0326">Glycosidase</keyword>
<dbReference type="InterPro" id="IPR054491">
    <property type="entry name" value="MGH1-like_GH"/>
</dbReference>
<gene>
    <name evidence="5" type="ORF">EBQ10_09005</name>
</gene>
<evidence type="ECO:0000256" key="2">
    <source>
        <dbReference type="ARBA" id="ARBA00022801"/>
    </source>
</evidence>
<evidence type="ECO:0000313" key="5">
    <source>
        <dbReference type="EMBL" id="AZR07407.1"/>
    </source>
</evidence>
<evidence type="ECO:0000259" key="4">
    <source>
        <dbReference type="Pfam" id="PF22422"/>
    </source>
</evidence>
<protein>
    <recommendedName>
        <fullName evidence="4">Mannosylglycerate hydrolase MGH1-like glycoside hydrolase domain-containing protein</fullName>
    </recommendedName>
</protein>
<sequence>MDLDFVDFDGVPFTVPESNFVVFRAENSLEIYCVEYERPLTDCLVAEIHPSPRNMEFDAQARDGHFRFGTCEVAVYKNSLWIHSTDAIVVKKNQNRLSQTVSFYDVSDDPEARDVRISYSGALVPADGEVPTSWLAFREIADAVVERWMEKMPRVSERRIPMARQCWWVLGGNQVRFAGSDGEILRGIVPSKLGYVGLWQWDAYFIAVGIANGDLNIALEQLRNVVKFQTDTGQLPDVVFPGGVLIDSSDLPEADRKKLEADGSPTVGGRTVPLTKPPLLAWTIEQILTGRSDTVRHQLIKEFAVIVANNQEWWFSHSDIRGEGLPEYLHPYSSGLDDSPVFDHQVPVPTADLAAYLSVQDLILSDWFLDHPEQSIVYAERSQRTHKKLLDLWDEDLGMFRCGYDVQTLQHRTIVSLLGVFDGRLPAPMIKGVLNDIQVPTRFAANYPLPTVSFDDIGYREDTMWRGPTWINTTFLVADGLDRHGYSAEARRLRVAILDSLERAGGPVEYLDSTSGNRCDTAVRNFSWSAALYIECAVREFSESPYRRASDA</sequence>
<dbReference type="PANTHER" id="PTHR10412:SF11">
    <property type="entry name" value="MANNOSYL-OLIGOSACCHARIDE GLUCOSIDASE"/>
    <property type="match status" value="1"/>
</dbReference>
<dbReference type="EMBL" id="CP033905">
    <property type="protein sequence ID" value="AZR07407.1"/>
    <property type="molecule type" value="Genomic_DNA"/>
</dbReference>